<protein>
    <recommendedName>
        <fullName evidence="1">Glycosyl transferase family 1 domain-containing protein</fullName>
    </recommendedName>
</protein>
<dbReference type="EMBL" id="CP020370">
    <property type="protein sequence ID" value="AUB84933.1"/>
    <property type="molecule type" value="Genomic_DNA"/>
</dbReference>
<dbReference type="SUPFAM" id="SSF53756">
    <property type="entry name" value="UDP-Glycosyltransferase/glycogen phosphorylase"/>
    <property type="match status" value="1"/>
</dbReference>
<dbReference type="Gene3D" id="3.40.50.2000">
    <property type="entry name" value="Glycogen Phosphorylase B"/>
    <property type="match status" value="1"/>
</dbReference>
<evidence type="ECO:0000313" key="3">
    <source>
        <dbReference type="Proteomes" id="UP000232638"/>
    </source>
</evidence>
<evidence type="ECO:0000313" key="2">
    <source>
        <dbReference type="EMBL" id="AUB84933.1"/>
    </source>
</evidence>
<name>A0A2K8UH67_9GAMM</name>
<gene>
    <name evidence="2" type="ORF">THSYN_24895</name>
</gene>
<dbReference type="AlphaFoldDB" id="A0A2K8UH67"/>
<dbReference type="Proteomes" id="UP000232638">
    <property type="component" value="Chromosome"/>
</dbReference>
<accession>A0A2K8UH67</accession>
<evidence type="ECO:0000259" key="1">
    <source>
        <dbReference type="Pfam" id="PF00534"/>
    </source>
</evidence>
<dbReference type="KEGG" id="tsy:THSYN_24895"/>
<dbReference type="PANTHER" id="PTHR45947">
    <property type="entry name" value="SULFOQUINOVOSYL TRANSFERASE SQD2"/>
    <property type="match status" value="1"/>
</dbReference>
<keyword evidence="3" id="KW-1185">Reference proteome</keyword>
<dbReference type="InterPro" id="IPR050194">
    <property type="entry name" value="Glycosyltransferase_grp1"/>
</dbReference>
<dbReference type="InterPro" id="IPR001296">
    <property type="entry name" value="Glyco_trans_1"/>
</dbReference>
<reference evidence="2 3" key="1">
    <citation type="submission" date="2017-03" db="EMBL/GenBank/DDBJ databases">
        <title>Complete genome sequence of Candidatus 'Thiodictyon syntrophicum' sp. nov. strain Cad16T, a photolithoautotroph purple sulfur bacterium isolated from an alpine meromictic lake.</title>
        <authorList>
            <person name="Luedin S.M."/>
            <person name="Pothier J.F."/>
            <person name="Danza F."/>
            <person name="Storelli N."/>
            <person name="Wittwer M."/>
            <person name="Tonolla M."/>
        </authorList>
    </citation>
    <scope>NUCLEOTIDE SEQUENCE [LARGE SCALE GENOMIC DNA]</scope>
    <source>
        <strain evidence="2 3">Cad16T</strain>
    </source>
</reference>
<proteinExistence type="predicted"/>
<sequence length="373" mass="41562">MRTVANLVNRLGEEFDFHIITSDRDSGDVEPYLGLSYLCWNRVSQAQVFYTPPGLKRPLRLVRLFSRTPHELLYLNSLFDPAFTLLPLFLRGLGVGPGVPVVLAPRGEFSAGALGLKKTKKAIFLFIARLFGLYRGVIWQASSEYEAADIRAWMGRNARVMVAPNLPSPIHEAVDLCVIGRQTENPLRLVFFSRLSPKKNLDVALRLLHSVRVPVDFSIYGPQEDRAYLEQCRALAASLPGHIKVFWHGAIHPEQVAGVLARQDLFLFPTRGENYGHVIAEALSVGTPVLIADTTPWRDLASAGVGWDLPLGDESAFVDRIEYCAGIAPTEYAVWRERVRRYAGRKLAVESIIEANRQLFLCAAGRVAVSARE</sequence>
<dbReference type="PANTHER" id="PTHR45947:SF3">
    <property type="entry name" value="SULFOQUINOVOSYL TRANSFERASE SQD2"/>
    <property type="match status" value="1"/>
</dbReference>
<organism evidence="2 3">
    <name type="scientific">Candidatus Thiodictyon syntrophicum</name>
    <dbReference type="NCBI Taxonomy" id="1166950"/>
    <lineage>
        <taxon>Bacteria</taxon>
        <taxon>Pseudomonadati</taxon>
        <taxon>Pseudomonadota</taxon>
        <taxon>Gammaproteobacteria</taxon>
        <taxon>Chromatiales</taxon>
        <taxon>Chromatiaceae</taxon>
        <taxon>Thiodictyon</taxon>
    </lineage>
</organism>
<feature type="domain" description="Glycosyl transferase family 1" evidence="1">
    <location>
        <begin position="184"/>
        <end position="323"/>
    </location>
</feature>
<dbReference type="Pfam" id="PF00534">
    <property type="entry name" value="Glycos_transf_1"/>
    <property type="match status" value="1"/>
</dbReference>
<dbReference type="GO" id="GO:0016757">
    <property type="term" value="F:glycosyltransferase activity"/>
    <property type="evidence" value="ECO:0007669"/>
    <property type="project" value="InterPro"/>
</dbReference>